<evidence type="ECO:0000313" key="3">
    <source>
        <dbReference type="Proteomes" id="UP000179334"/>
    </source>
</evidence>
<dbReference type="AlphaFoldDB" id="A0A1F6T211"/>
<evidence type="ECO:0000313" key="2">
    <source>
        <dbReference type="EMBL" id="OGI38969.1"/>
    </source>
</evidence>
<reference evidence="2 3" key="1">
    <citation type="journal article" date="2016" name="Nat. Commun.">
        <title>Thousands of microbial genomes shed light on interconnected biogeochemical processes in an aquifer system.</title>
        <authorList>
            <person name="Anantharaman K."/>
            <person name="Brown C.T."/>
            <person name="Hug L.A."/>
            <person name="Sharon I."/>
            <person name="Castelle C.J."/>
            <person name="Probst A.J."/>
            <person name="Thomas B.C."/>
            <person name="Singh A."/>
            <person name="Wilkins M.J."/>
            <person name="Karaoz U."/>
            <person name="Brodie E.L."/>
            <person name="Williams K.H."/>
            <person name="Hubbard S.S."/>
            <person name="Banfield J.F."/>
        </authorList>
    </citation>
    <scope>NUCLEOTIDE SEQUENCE [LARGE SCALE GENOMIC DNA]</scope>
</reference>
<dbReference type="PIRSF" id="PIRSF019169">
    <property type="entry name" value="PilM"/>
    <property type="match status" value="1"/>
</dbReference>
<dbReference type="SUPFAM" id="SSF53067">
    <property type="entry name" value="Actin-like ATPase domain"/>
    <property type="match status" value="2"/>
</dbReference>
<protein>
    <submittedName>
        <fullName evidence="2">Pilus assembly protein PilM</fullName>
    </submittedName>
</protein>
<feature type="domain" description="SHS2" evidence="1">
    <location>
        <begin position="15"/>
        <end position="184"/>
    </location>
</feature>
<dbReference type="InterPro" id="IPR043129">
    <property type="entry name" value="ATPase_NBD"/>
</dbReference>
<dbReference type="InterPro" id="IPR050696">
    <property type="entry name" value="FtsA/MreB"/>
</dbReference>
<dbReference type="EMBL" id="MFSR01000056">
    <property type="protein sequence ID" value="OGI38969.1"/>
    <property type="molecule type" value="Genomic_DNA"/>
</dbReference>
<accession>A0A1F6T211</accession>
<dbReference type="Proteomes" id="UP000179334">
    <property type="component" value="Unassembled WGS sequence"/>
</dbReference>
<evidence type="ECO:0000259" key="1">
    <source>
        <dbReference type="SMART" id="SM00842"/>
    </source>
</evidence>
<dbReference type="Gene3D" id="3.30.1490.300">
    <property type="match status" value="1"/>
</dbReference>
<dbReference type="PANTHER" id="PTHR32432:SF3">
    <property type="entry name" value="ETHANOLAMINE UTILIZATION PROTEIN EUTJ"/>
    <property type="match status" value="1"/>
</dbReference>
<dbReference type="NCBIfam" id="TIGR01175">
    <property type="entry name" value="pilM"/>
    <property type="match status" value="1"/>
</dbReference>
<dbReference type="PRINTS" id="PR00301">
    <property type="entry name" value="HEATSHOCK70"/>
</dbReference>
<dbReference type="InterPro" id="IPR003494">
    <property type="entry name" value="SHS2_FtsA"/>
</dbReference>
<gene>
    <name evidence="2" type="ORF">A2V91_00235</name>
</gene>
<sequence length="358" mass="38859">MVGLSDLFARKRQSLIGIDISSSAVKVLELSKSGAEYSVEHYAVEPLPQNAVVEHKITDVEQVAQAVEKAVKRSGTRYKHVAVAVPAAHVITKVIKMPANLTDQERQLQIELDADRYVPYPLNEVNLDFQVLGISEANPEEADVLIAACRKEIVDDYLAVIQTPGLTPAVVDVETYAMENAYSLIAEHLPGGGMEKTVAMMDVGANATTVNVIHNNNSVYTRDHVFGGRQLTEEIQRRYGLSYEEAGLAKKQGGLPDNYQADVLRPFMEALSQEVQRALQFFYSSTPFNKVDQILLAGGCAQIPGIEELVAARTGIPTLVANPFSGMAFSSGIKSASIHKEAPSLMIACGLALRSFDA</sequence>
<dbReference type="SMART" id="SM00842">
    <property type="entry name" value="FtsA"/>
    <property type="match status" value="1"/>
</dbReference>
<dbReference type="CDD" id="cd24049">
    <property type="entry name" value="ASKHA_NBD_PilM"/>
    <property type="match status" value="1"/>
</dbReference>
<name>A0A1F6T211_9PROT</name>
<dbReference type="PANTHER" id="PTHR32432">
    <property type="entry name" value="CELL DIVISION PROTEIN FTSA-RELATED"/>
    <property type="match status" value="1"/>
</dbReference>
<dbReference type="Pfam" id="PF11104">
    <property type="entry name" value="PilM_2"/>
    <property type="match status" value="1"/>
</dbReference>
<dbReference type="Gene3D" id="3.30.420.40">
    <property type="match status" value="2"/>
</dbReference>
<organism evidence="2 3">
    <name type="scientific">Candidatus Muproteobacteria bacterium RBG_16_64_10</name>
    <dbReference type="NCBI Taxonomy" id="1817757"/>
    <lineage>
        <taxon>Bacteria</taxon>
        <taxon>Pseudomonadati</taxon>
        <taxon>Pseudomonadota</taxon>
        <taxon>Candidatus Muproteobacteria</taxon>
    </lineage>
</organism>
<dbReference type="GO" id="GO:0051301">
    <property type="term" value="P:cell division"/>
    <property type="evidence" value="ECO:0007669"/>
    <property type="project" value="InterPro"/>
</dbReference>
<dbReference type="InterPro" id="IPR005883">
    <property type="entry name" value="PilM"/>
</dbReference>
<comment type="caution">
    <text evidence="2">The sequence shown here is derived from an EMBL/GenBank/DDBJ whole genome shotgun (WGS) entry which is preliminary data.</text>
</comment>
<proteinExistence type="predicted"/>